<evidence type="ECO:0000313" key="2">
    <source>
        <dbReference type="RefSeq" id="XP_007446002.1"/>
    </source>
</evidence>
<sequence>MEEPQEIFSMNDGHAGDIVVEKYLVDSKKSTSHVQLACSGQSCAFPLDGNELCVWDTKEPPHQTLPVFHVFPEELFNVFNTLKEPKPNQSSCHSAHDPGIEGYALSVSHEVILDVTLMTQLPPGRLPQGTILGTLLGKVLCLRPSPADHVAAVCAGNKVFTLDVELRPDTA</sequence>
<dbReference type="AlphaFoldDB" id="A0A340WEJ6"/>
<organism evidence="1 2">
    <name type="scientific">Lipotes vexillifer</name>
    <name type="common">Yangtze river dolphin</name>
    <dbReference type="NCBI Taxonomy" id="118797"/>
    <lineage>
        <taxon>Eukaryota</taxon>
        <taxon>Metazoa</taxon>
        <taxon>Chordata</taxon>
        <taxon>Craniata</taxon>
        <taxon>Vertebrata</taxon>
        <taxon>Euteleostomi</taxon>
        <taxon>Mammalia</taxon>
        <taxon>Eutheria</taxon>
        <taxon>Laurasiatheria</taxon>
        <taxon>Artiodactyla</taxon>
        <taxon>Whippomorpha</taxon>
        <taxon>Cetacea</taxon>
        <taxon>Odontoceti</taxon>
        <taxon>Lipotidae</taxon>
        <taxon>Lipotes</taxon>
    </lineage>
</organism>
<name>A0A340WEJ6_LIPVE</name>
<dbReference type="Proteomes" id="UP000265300">
    <property type="component" value="Unplaced"/>
</dbReference>
<dbReference type="InParanoid" id="A0A340WEJ6"/>
<dbReference type="KEGG" id="lve:103086953"/>
<dbReference type="STRING" id="118797.A0A340WEJ6"/>
<dbReference type="InterPro" id="IPR042411">
    <property type="entry name" value="WDR27"/>
</dbReference>
<dbReference type="CTD" id="253769"/>
<evidence type="ECO:0000313" key="1">
    <source>
        <dbReference type="Proteomes" id="UP000265300"/>
    </source>
</evidence>
<reference evidence="2" key="1">
    <citation type="submission" date="2025-08" db="UniProtKB">
        <authorList>
            <consortium name="RefSeq"/>
        </authorList>
    </citation>
    <scope>IDENTIFICATION</scope>
</reference>
<dbReference type="PANTHER" id="PTHR44525">
    <property type="entry name" value="WD REPEAT-CONTAINING PROTEIN 27"/>
    <property type="match status" value="1"/>
</dbReference>
<protein>
    <submittedName>
        <fullName evidence="2">WD repeat-containing protein 27</fullName>
    </submittedName>
</protein>
<accession>A0A340WEJ6</accession>
<gene>
    <name evidence="2" type="primary">WDR27</name>
</gene>
<dbReference type="OrthoDB" id="20669at2759"/>
<dbReference type="GeneID" id="103086953"/>
<dbReference type="PANTHER" id="PTHR44525:SF1">
    <property type="entry name" value="WD REPEAT-CONTAINING PROTEIN 27"/>
    <property type="match status" value="1"/>
</dbReference>
<proteinExistence type="predicted"/>
<dbReference type="RefSeq" id="XP_007446002.1">
    <property type="nucleotide sequence ID" value="XM_007445940.1"/>
</dbReference>
<keyword evidence="1" id="KW-1185">Reference proteome</keyword>